<name>A0ACA9LFX9_9GLOM</name>
<evidence type="ECO:0000313" key="2">
    <source>
        <dbReference type="Proteomes" id="UP000789860"/>
    </source>
</evidence>
<organism evidence="1 2">
    <name type="scientific">Scutellospora calospora</name>
    <dbReference type="NCBI Taxonomy" id="85575"/>
    <lineage>
        <taxon>Eukaryota</taxon>
        <taxon>Fungi</taxon>
        <taxon>Fungi incertae sedis</taxon>
        <taxon>Mucoromycota</taxon>
        <taxon>Glomeromycotina</taxon>
        <taxon>Glomeromycetes</taxon>
        <taxon>Diversisporales</taxon>
        <taxon>Gigasporaceae</taxon>
        <taxon>Scutellospora</taxon>
    </lineage>
</organism>
<comment type="caution">
    <text evidence="1">The sequence shown here is derived from an EMBL/GenBank/DDBJ whole genome shotgun (WGS) entry which is preliminary data.</text>
</comment>
<keyword evidence="2" id="KW-1185">Reference proteome</keyword>
<reference evidence="1" key="1">
    <citation type="submission" date="2021-06" db="EMBL/GenBank/DDBJ databases">
        <authorList>
            <person name="Kallberg Y."/>
            <person name="Tangrot J."/>
            <person name="Rosling A."/>
        </authorList>
    </citation>
    <scope>NUCLEOTIDE SEQUENCE</scope>
    <source>
        <strain evidence="1">AU212A</strain>
    </source>
</reference>
<proteinExistence type="predicted"/>
<gene>
    <name evidence="1" type="ORF">SCALOS_LOCUS4352</name>
</gene>
<protein>
    <submittedName>
        <fullName evidence="1">11684_t:CDS:1</fullName>
    </submittedName>
</protein>
<accession>A0ACA9LFX9</accession>
<dbReference type="EMBL" id="CAJVPM010005819">
    <property type="protein sequence ID" value="CAG8528393.1"/>
    <property type="molecule type" value="Genomic_DNA"/>
</dbReference>
<sequence length="211" mass="24784">MRTLQVCGASVSQSIGAGKHPLNLLNKPEKPKDTFDIFCDNLIINEKIYDPAEKKDRLKYALPILYDRLIGVVNYFLKLIVTDEIIKSISEYRRNGNELERIKQFVVTFGEDIYDYEYLAKMDYILRVYKKFCKAEGEAYGVRMFDQENRYCDTLKGLEMCKFTDLFFGREKYKPVFQSFYDDCHSSCGEEELNLYRANLRVLDVNLSSRN</sequence>
<evidence type="ECO:0000313" key="1">
    <source>
        <dbReference type="EMBL" id="CAG8528393.1"/>
    </source>
</evidence>
<dbReference type="Proteomes" id="UP000789860">
    <property type="component" value="Unassembled WGS sequence"/>
</dbReference>